<dbReference type="EMBL" id="MUXF01000005">
    <property type="protein sequence ID" value="PUE66952.1"/>
    <property type="molecule type" value="Genomic_DNA"/>
</dbReference>
<reference evidence="2 3" key="1">
    <citation type="submission" date="2017-02" db="EMBL/GenBank/DDBJ databases">
        <title>Arcobacter lacus sp. nov., a new species isolated from reclaimed water.</title>
        <authorList>
            <person name="Figueras M.J."/>
            <person name="Perez-Cataluna A."/>
            <person name="Salas-Masso N."/>
        </authorList>
    </citation>
    <scope>NUCLEOTIDE SEQUENCE [LARGE SCALE GENOMIC DNA]</scope>
    <source>
        <strain evidence="2 3">RW43-9</strain>
    </source>
</reference>
<name>A0ABX5JHT5_9BACT</name>
<evidence type="ECO:0000313" key="3">
    <source>
        <dbReference type="Proteomes" id="UP000251311"/>
    </source>
</evidence>
<evidence type="ECO:0000256" key="1">
    <source>
        <dbReference type="SAM" id="Phobius"/>
    </source>
</evidence>
<evidence type="ECO:0000313" key="2">
    <source>
        <dbReference type="EMBL" id="PUE66952.1"/>
    </source>
</evidence>
<proteinExistence type="predicted"/>
<keyword evidence="3" id="KW-1185">Reference proteome</keyword>
<organism evidence="2 3">
    <name type="scientific">Arcobacter lacus</name>
    <dbReference type="NCBI Taxonomy" id="1912876"/>
    <lineage>
        <taxon>Bacteria</taxon>
        <taxon>Pseudomonadati</taxon>
        <taxon>Campylobacterota</taxon>
        <taxon>Epsilonproteobacteria</taxon>
        <taxon>Campylobacterales</taxon>
        <taxon>Arcobacteraceae</taxon>
        <taxon>Arcobacter</taxon>
    </lineage>
</organism>
<keyword evidence="1" id="KW-0812">Transmembrane</keyword>
<sequence length="161" mass="18124">MKKIFIFIFLSINLFAHSLVMNLYDNKDNTITVVGEFSTGEDAAGALIKIESLVSEEILFKERLPQSSELVIAIPKEPYQVVLDGGPGHTIIKEGIAPLEGFNEELKAKIDTKKLSKSQEIIGEWNIISILFFIMCLILFAMAIYFSNKNTNKILQQLKEN</sequence>
<comment type="caution">
    <text evidence="2">The sequence shown here is derived from an EMBL/GenBank/DDBJ whole genome shotgun (WGS) entry which is preliminary data.</text>
</comment>
<gene>
    <name evidence="2" type="ORF">B0175_03590</name>
</gene>
<dbReference type="Proteomes" id="UP000251311">
    <property type="component" value="Unassembled WGS sequence"/>
</dbReference>
<feature type="transmembrane region" description="Helical" evidence="1">
    <location>
        <begin position="125"/>
        <end position="146"/>
    </location>
</feature>
<accession>A0ABX5JHT5</accession>
<keyword evidence="1" id="KW-1133">Transmembrane helix</keyword>
<keyword evidence="1" id="KW-0472">Membrane</keyword>
<protein>
    <submittedName>
        <fullName evidence="2">Uncharacterized protein</fullName>
    </submittedName>
</protein>
<dbReference type="RefSeq" id="WP_108527317.1">
    <property type="nucleotide sequence ID" value="NZ_MUXF01000005.1"/>
</dbReference>